<dbReference type="OrthoDB" id="670236at2"/>
<keyword evidence="2" id="KW-1185">Reference proteome</keyword>
<evidence type="ECO:0000313" key="2">
    <source>
        <dbReference type="Proteomes" id="UP000295499"/>
    </source>
</evidence>
<protein>
    <submittedName>
        <fullName evidence="1">Uncharacterized protein</fullName>
    </submittedName>
</protein>
<proteinExistence type="predicted"/>
<name>A0A4R6IQN5_9SPHI</name>
<comment type="caution">
    <text evidence="1">The sequence shown here is derived from an EMBL/GenBank/DDBJ whole genome shotgun (WGS) entry which is preliminary data.</text>
</comment>
<accession>A0A4R6IQN5</accession>
<reference evidence="1 2" key="1">
    <citation type="submission" date="2019-03" db="EMBL/GenBank/DDBJ databases">
        <title>Genomic Encyclopedia of Archaeal and Bacterial Type Strains, Phase II (KMG-II): from individual species to whole genera.</title>
        <authorList>
            <person name="Goeker M."/>
        </authorList>
    </citation>
    <scope>NUCLEOTIDE SEQUENCE [LARGE SCALE GENOMIC DNA]</scope>
    <source>
        <strain evidence="1 2">DSM 19034</strain>
    </source>
</reference>
<gene>
    <name evidence="1" type="ORF">CLV32_0942</name>
</gene>
<dbReference type="Proteomes" id="UP000295499">
    <property type="component" value="Unassembled WGS sequence"/>
</dbReference>
<evidence type="ECO:0000313" key="1">
    <source>
        <dbReference type="EMBL" id="TDO24649.1"/>
    </source>
</evidence>
<sequence>MDTLAWSCRIKTARRKKRLVKTDRDKQLIKLAKRSRQIDEQLRSMPMVTIDKPYQRGWKRTFVLTGDMKQSRKAKFYEVLLSKINTVAYHHDKSFKRKKRRKCRYVFKEMEQLLQEFTAHKWNANKANLTDEEKSCFIRVETIDSNSRNIKVNYVFSEPWRYTLKVIPHIVTHVKLMDADLKSESLVIANHIKNYDLWPRINLLTRGKSYSWYYRYYERQKYINKLKNKPRYCSKEAYLDL</sequence>
<dbReference type="AlphaFoldDB" id="A0A4R6IQN5"/>
<dbReference type="EMBL" id="SNWM01000001">
    <property type="protein sequence ID" value="TDO24649.1"/>
    <property type="molecule type" value="Genomic_DNA"/>
</dbReference>
<organism evidence="1 2">
    <name type="scientific">Pedobacter duraquae</name>
    <dbReference type="NCBI Taxonomy" id="425511"/>
    <lineage>
        <taxon>Bacteria</taxon>
        <taxon>Pseudomonadati</taxon>
        <taxon>Bacteroidota</taxon>
        <taxon>Sphingobacteriia</taxon>
        <taxon>Sphingobacteriales</taxon>
        <taxon>Sphingobacteriaceae</taxon>
        <taxon>Pedobacter</taxon>
    </lineage>
</organism>
<dbReference type="RefSeq" id="WP_133552817.1">
    <property type="nucleotide sequence ID" value="NZ_SNWM01000001.1"/>
</dbReference>